<dbReference type="EMBL" id="JAUDFV010000141">
    <property type="protein sequence ID" value="KAL2722452.1"/>
    <property type="molecule type" value="Genomic_DNA"/>
</dbReference>
<sequence length="110" mass="12432">MRRPAATNTGCMAGGIGLVGGVEMLLEEEEEEEEERACLWKDREEGWIWNSDTATATDFRFDVCTENERAISPGPEGISHGRLYHECDISEQRVIQDVALPQETDGWMDR</sequence>
<gene>
    <name evidence="1" type="ORF">V1478_009315</name>
</gene>
<dbReference type="Proteomes" id="UP001607302">
    <property type="component" value="Unassembled WGS sequence"/>
</dbReference>
<organism evidence="1 2">
    <name type="scientific">Vespula squamosa</name>
    <name type="common">Southern yellow jacket</name>
    <name type="synonym">Wasp</name>
    <dbReference type="NCBI Taxonomy" id="30214"/>
    <lineage>
        <taxon>Eukaryota</taxon>
        <taxon>Metazoa</taxon>
        <taxon>Ecdysozoa</taxon>
        <taxon>Arthropoda</taxon>
        <taxon>Hexapoda</taxon>
        <taxon>Insecta</taxon>
        <taxon>Pterygota</taxon>
        <taxon>Neoptera</taxon>
        <taxon>Endopterygota</taxon>
        <taxon>Hymenoptera</taxon>
        <taxon>Apocrita</taxon>
        <taxon>Aculeata</taxon>
        <taxon>Vespoidea</taxon>
        <taxon>Vespidae</taxon>
        <taxon>Vespinae</taxon>
        <taxon>Vespula</taxon>
    </lineage>
</organism>
<evidence type="ECO:0000313" key="2">
    <source>
        <dbReference type="Proteomes" id="UP001607302"/>
    </source>
</evidence>
<evidence type="ECO:0000313" key="1">
    <source>
        <dbReference type="EMBL" id="KAL2722452.1"/>
    </source>
</evidence>
<reference evidence="1 2" key="1">
    <citation type="journal article" date="2024" name="Ann. Entomol. Soc. Am.">
        <title>Genomic analyses of the southern and eastern yellowjacket wasps (Hymenoptera: Vespidae) reveal evolutionary signatures of social life.</title>
        <authorList>
            <person name="Catto M.A."/>
            <person name="Caine P.B."/>
            <person name="Orr S.E."/>
            <person name="Hunt B.G."/>
            <person name="Goodisman M.A.D."/>
        </authorList>
    </citation>
    <scope>NUCLEOTIDE SEQUENCE [LARGE SCALE GENOMIC DNA]</scope>
    <source>
        <strain evidence="1">233</strain>
        <tissue evidence="1">Head and thorax</tissue>
    </source>
</reference>
<dbReference type="AlphaFoldDB" id="A0ABD2AQ65"/>
<accession>A0ABD2AQ65</accession>
<protein>
    <submittedName>
        <fullName evidence="1">Uncharacterized protein</fullName>
    </submittedName>
</protein>
<proteinExistence type="predicted"/>
<comment type="caution">
    <text evidence="1">The sequence shown here is derived from an EMBL/GenBank/DDBJ whole genome shotgun (WGS) entry which is preliminary data.</text>
</comment>
<name>A0ABD2AQ65_VESSQ</name>
<keyword evidence="2" id="KW-1185">Reference proteome</keyword>